<dbReference type="InterPro" id="IPR004670">
    <property type="entry name" value="NhaA"/>
</dbReference>
<feature type="transmembrane region" description="Helical" evidence="11">
    <location>
        <begin position="194"/>
        <end position="211"/>
    </location>
</feature>
<protein>
    <recommendedName>
        <fullName evidence="11">Na(+)/H(+) antiporter NhaA</fullName>
    </recommendedName>
    <alternativeName>
        <fullName evidence="11">Sodium/proton antiporter NhaA</fullName>
    </alternativeName>
</protein>
<evidence type="ECO:0000256" key="11">
    <source>
        <dbReference type="HAMAP-Rule" id="MF_01844"/>
    </source>
</evidence>
<dbReference type="Gene3D" id="1.20.1530.10">
    <property type="entry name" value="Na+/H+ antiporter like domain"/>
    <property type="match status" value="1"/>
</dbReference>
<feature type="transmembrane region" description="Helical" evidence="11">
    <location>
        <begin position="310"/>
        <end position="334"/>
    </location>
</feature>
<feature type="region of interest" description="Disordered" evidence="12">
    <location>
        <begin position="432"/>
        <end position="498"/>
    </location>
</feature>
<dbReference type="GO" id="GO:0005886">
    <property type="term" value="C:plasma membrane"/>
    <property type="evidence" value="ECO:0007669"/>
    <property type="project" value="UniProtKB-SubCell"/>
</dbReference>
<feature type="compositionally biased region" description="Basic and acidic residues" evidence="12">
    <location>
        <begin position="475"/>
        <end position="484"/>
    </location>
</feature>
<keyword evidence="14" id="KW-1185">Reference proteome</keyword>
<evidence type="ECO:0000256" key="7">
    <source>
        <dbReference type="ARBA" id="ARBA00023053"/>
    </source>
</evidence>
<evidence type="ECO:0000256" key="8">
    <source>
        <dbReference type="ARBA" id="ARBA00023065"/>
    </source>
</evidence>
<feature type="transmembrane region" description="Helical" evidence="11">
    <location>
        <begin position="107"/>
        <end position="127"/>
    </location>
</feature>
<proteinExistence type="inferred from homology"/>
<organism evidence="13 14">
    <name type="scientific">Blastococcus colisei</name>
    <dbReference type="NCBI Taxonomy" id="1564162"/>
    <lineage>
        <taxon>Bacteria</taxon>
        <taxon>Bacillati</taxon>
        <taxon>Actinomycetota</taxon>
        <taxon>Actinomycetes</taxon>
        <taxon>Geodermatophilales</taxon>
        <taxon>Geodermatophilaceae</taxon>
        <taxon>Blastococcus</taxon>
    </lineage>
</organism>
<feature type="transmembrane region" description="Helical" evidence="11">
    <location>
        <begin position="139"/>
        <end position="157"/>
    </location>
</feature>
<dbReference type="Pfam" id="PF06965">
    <property type="entry name" value="Na_H_antiport_1"/>
    <property type="match status" value="1"/>
</dbReference>
<keyword evidence="7 11" id="KW-0915">Sodium</keyword>
<keyword evidence="9 11" id="KW-0472">Membrane</keyword>
<evidence type="ECO:0000256" key="10">
    <source>
        <dbReference type="ARBA" id="ARBA00023201"/>
    </source>
</evidence>
<feature type="transmembrane region" description="Helical" evidence="11">
    <location>
        <begin position="27"/>
        <end position="45"/>
    </location>
</feature>
<keyword evidence="6 11" id="KW-1133">Transmembrane helix</keyword>
<keyword evidence="5 11" id="KW-0812">Transmembrane</keyword>
<dbReference type="GO" id="GO:0006885">
    <property type="term" value="P:regulation of pH"/>
    <property type="evidence" value="ECO:0007669"/>
    <property type="project" value="UniProtKB-UniRule"/>
</dbReference>
<feature type="compositionally biased region" description="Basic and acidic residues" evidence="12">
    <location>
        <begin position="432"/>
        <end position="442"/>
    </location>
</feature>
<name>A0A543PAW1_9ACTN</name>
<comment type="similarity">
    <text evidence="11">Belongs to the NhaA Na(+)/H(+) (TC 2.A.33) antiporter family.</text>
</comment>
<dbReference type="RefSeq" id="WP_211354986.1">
    <property type="nucleotide sequence ID" value="NZ_VFQE01000001.1"/>
</dbReference>
<comment type="catalytic activity">
    <reaction evidence="11">
        <text>Na(+)(in) + 2 H(+)(out) = Na(+)(out) + 2 H(+)(in)</text>
        <dbReference type="Rhea" id="RHEA:29251"/>
        <dbReference type="ChEBI" id="CHEBI:15378"/>
        <dbReference type="ChEBI" id="CHEBI:29101"/>
    </reaction>
</comment>
<keyword evidence="8 11" id="KW-0406">Ion transport</keyword>
<evidence type="ECO:0000256" key="1">
    <source>
        <dbReference type="ARBA" id="ARBA00004429"/>
    </source>
</evidence>
<dbReference type="Proteomes" id="UP000319865">
    <property type="component" value="Unassembled WGS sequence"/>
</dbReference>
<comment type="subcellular location">
    <subcellularLocation>
        <location evidence="1">Cell inner membrane</location>
        <topology evidence="1">Multi-pass membrane protein</topology>
    </subcellularLocation>
    <subcellularLocation>
        <location evidence="11">Cell membrane</location>
        <topology evidence="11">Multi-pass membrane protein</topology>
    </subcellularLocation>
</comment>
<feature type="transmembrane region" description="Helical" evidence="11">
    <location>
        <begin position="169"/>
        <end position="188"/>
    </location>
</feature>
<feature type="transmembrane region" description="Helical" evidence="11">
    <location>
        <begin position="65"/>
        <end position="87"/>
    </location>
</feature>
<comment type="caution">
    <text evidence="13">The sequence shown here is derived from an EMBL/GenBank/DDBJ whole genome shotgun (WGS) entry which is preliminary data.</text>
</comment>
<dbReference type="PANTHER" id="PTHR30341:SF0">
    <property type="entry name" value="NA(+)_H(+) ANTIPORTER NHAA"/>
    <property type="match status" value="1"/>
</dbReference>
<evidence type="ECO:0000256" key="4">
    <source>
        <dbReference type="ARBA" id="ARBA00022475"/>
    </source>
</evidence>
<keyword evidence="3 11" id="KW-0050">Antiport</keyword>
<keyword evidence="10 11" id="KW-0739">Sodium transport</keyword>
<feature type="transmembrane region" description="Helical" evidence="11">
    <location>
        <begin position="384"/>
        <end position="403"/>
    </location>
</feature>
<evidence type="ECO:0000256" key="12">
    <source>
        <dbReference type="SAM" id="MobiDB-lite"/>
    </source>
</evidence>
<accession>A0A543PAW1</accession>
<comment type="function">
    <text evidence="11">Na(+)/H(+) antiporter that extrudes sodium in exchange for external protons.</text>
</comment>
<evidence type="ECO:0000313" key="13">
    <source>
        <dbReference type="EMBL" id="TQN41219.1"/>
    </source>
</evidence>
<evidence type="ECO:0000256" key="2">
    <source>
        <dbReference type="ARBA" id="ARBA00022448"/>
    </source>
</evidence>
<evidence type="ECO:0000256" key="5">
    <source>
        <dbReference type="ARBA" id="ARBA00022692"/>
    </source>
</evidence>
<dbReference type="EMBL" id="VFQE01000001">
    <property type="protein sequence ID" value="TQN41219.1"/>
    <property type="molecule type" value="Genomic_DNA"/>
</dbReference>
<evidence type="ECO:0000256" key="3">
    <source>
        <dbReference type="ARBA" id="ARBA00022449"/>
    </source>
</evidence>
<keyword evidence="4 11" id="KW-1003">Cell membrane</keyword>
<evidence type="ECO:0000313" key="14">
    <source>
        <dbReference type="Proteomes" id="UP000319865"/>
    </source>
</evidence>
<dbReference type="PANTHER" id="PTHR30341">
    <property type="entry name" value="SODIUM ION/PROTON ANTIPORTER NHAA-RELATED"/>
    <property type="match status" value="1"/>
</dbReference>
<keyword evidence="2 11" id="KW-0813">Transport</keyword>
<feature type="transmembrane region" description="Helical" evidence="11">
    <location>
        <begin position="278"/>
        <end position="304"/>
    </location>
</feature>
<reference evidence="13 14" key="1">
    <citation type="submission" date="2019-06" db="EMBL/GenBank/DDBJ databases">
        <title>Sequencing the genomes of 1000 actinobacteria strains.</title>
        <authorList>
            <person name="Klenk H.-P."/>
        </authorList>
    </citation>
    <scope>NUCLEOTIDE SEQUENCE [LARGE SCALE GENOMIC DNA]</scope>
    <source>
        <strain evidence="13 14">DSM 46837</strain>
    </source>
</reference>
<dbReference type="GO" id="GO:0015385">
    <property type="term" value="F:sodium:proton antiporter activity"/>
    <property type="evidence" value="ECO:0007669"/>
    <property type="project" value="UniProtKB-UniRule"/>
</dbReference>
<dbReference type="InterPro" id="IPR023171">
    <property type="entry name" value="Na/H_antiporter_dom_sf"/>
</dbReference>
<sequence>MTTPARLFGRGSWTEAQRIAAVLRRETVGGILLMIGAGIALIWANSPWAGAYESLRDTEVGPESLHLNLTLGTWAADGLLAIFFFVVGLELKREFVAGDLRDPRRAALPVAAAVGGMAVPALFYVLINLGAGDGALRGWAIPTATDIAFALAVLAVISTHLPAGLRTFLLTLAVVDDLLAITIIAFFYTAALSVVPLLLAFIPLAIFGLLVQKRIRSWWLLLPLALVTWVLMHESGVHATVAGVLLAFTVPVLRSEAAGGPAAGPGLAEHLEHRIRPISAGIAVPIFAFFSAGVTVGGLSGLGAALSDSVALGIMVGLVAGKTVGITGATWLMARFTRAELDEDLGWPDVIGLALLGGIGFTVSLLVGELAFGEGSERDDVVKVGVLVGTLTAALLAAVVLRLRNRRYKRIYADEQVDLDQDGIPDVYERETVDDRAEHDPDWQGAPPPGRTVGDVPLGDESDAHPPAYETVDDQADHDPDWKGARPPGRTVGPSADG</sequence>
<dbReference type="HAMAP" id="MF_01844">
    <property type="entry name" value="NhaA"/>
    <property type="match status" value="1"/>
</dbReference>
<dbReference type="AlphaFoldDB" id="A0A543PAW1"/>
<feature type="transmembrane region" description="Helical" evidence="11">
    <location>
        <begin position="346"/>
        <end position="372"/>
    </location>
</feature>
<evidence type="ECO:0000256" key="6">
    <source>
        <dbReference type="ARBA" id="ARBA00022989"/>
    </source>
</evidence>
<evidence type="ECO:0000256" key="9">
    <source>
        <dbReference type="ARBA" id="ARBA00023136"/>
    </source>
</evidence>
<dbReference type="NCBIfam" id="TIGR00773">
    <property type="entry name" value="NhaA"/>
    <property type="match status" value="1"/>
</dbReference>
<gene>
    <name evidence="11" type="primary">nhaA</name>
    <name evidence="13" type="ORF">FHU33_0581</name>
</gene>